<proteinExistence type="inferred from homology"/>
<evidence type="ECO:0000313" key="7">
    <source>
        <dbReference type="Ensembl" id="ENSMGAP00000032444.1"/>
    </source>
</evidence>
<dbReference type="GO" id="GO:0020037">
    <property type="term" value="F:heme binding"/>
    <property type="evidence" value="ECO:0007669"/>
    <property type="project" value="UniProtKB-UniRule"/>
</dbReference>
<feature type="domain" description="Cytochrome b5 heme-binding" evidence="6">
    <location>
        <begin position="20"/>
        <end position="77"/>
    </location>
</feature>
<comment type="similarity">
    <text evidence="4 5">Belongs to the cytochrome b5 family.</text>
</comment>
<dbReference type="InParanoid" id="A0A803YKZ6"/>
<protein>
    <recommendedName>
        <fullName evidence="6">Cytochrome b5 heme-binding domain-containing protein</fullName>
    </recommendedName>
</protein>
<dbReference type="Ensembl" id="ENSMGAT00000031464.1">
    <property type="protein sequence ID" value="ENSMGAP00000032444.1"/>
    <property type="gene ID" value="ENSMGAG00000018928.1"/>
</dbReference>
<keyword evidence="8" id="KW-1185">Reference proteome</keyword>
<evidence type="ECO:0000256" key="3">
    <source>
        <dbReference type="ARBA" id="ARBA00023004"/>
    </source>
</evidence>
<dbReference type="PRINTS" id="PR00363">
    <property type="entry name" value="CYTOCHROMEB5"/>
</dbReference>
<dbReference type="InterPro" id="IPR001199">
    <property type="entry name" value="Cyt_B5-like_heme/steroid-bd"/>
</dbReference>
<dbReference type="SMART" id="SM01117">
    <property type="entry name" value="Cyt-b5"/>
    <property type="match status" value="1"/>
</dbReference>
<evidence type="ECO:0000256" key="1">
    <source>
        <dbReference type="ARBA" id="ARBA00022617"/>
    </source>
</evidence>
<dbReference type="PANTHER" id="PTHR19359:SF95">
    <property type="entry name" value="CYTOCHROME B5 TYPE B"/>
    <property type="match status" value="1"/>
</dbReference>
<evidence type="ECO:0000259" key="6">
    <source>
        <dbReference type="PROSITE" id="PS50255"/>
    </source>
</evidence>
<dbReference type="InterPro" id="IPR036400">
    <property type="entry name" value="Cyt_B5-like_heme/steroid_sf"/>
</dbReference>
<dbReference type="Pfam" id="PF00173">
    <property type="entry name" value="Cyt-b5"/>
    <property type="match status" value="1"/>
</dbReference>
<name>A0A803YKZ6_MELGA</name>
<keyword evidence="1 5" id="KW-0349">Heme</keyword>
<dbReference type="PANTHER" id="PTHR19359">
    <property type="entry name" value="CYTOCHROME B5"/>
    <property type="match status" value="1"/>
</dbReference>
<dbReference type="PROSITE" id="PS00191">
    <property type="entry name" value="CYTOCHROME_B5_1"/>
    <property type="match status" value="1"/>
</dbReference>
<keyword evidence="2 5" id="KW-0479">Metal-binding</keyword>
<sequence length="123" mass="13730">MKPGSERKPGSCTAEATESGLMFMLEEVEKQNSNHKAWLLIHKCVYNVTCFLQEHPGGEEFLLERAGRDATESLHDVEGNCALVAKKANGILGCIKKWSPKSPEGQSSYCYLRTNDETEFFSI</sequence>
<keyword evidence="3 5" id="KW-0408">Iron</keyword>
<dbReference type="PROSITE" id="PS50255">
    <property type="entry name" value="CYTOCHROME_B5_2"/>
    <property type="match status" value="1"/>
</dbReference>
<reference evidence="7" key="2">
    <citation type="submission" date="2025-08" db="UniProtKB">
        <authorList>
            <consortium name="Ensembl"/>
        </authorList>
    </citation>
    <scope>IDENTIFICATION</scope>
</reference>
<evidence type="ECO:0000256" key="5">
    <source>
        <dbReference type="RuleBase" id="RU362121"/>
    </source>
</evidence>
<dbReference type="AlphaFoldDB" id="A0A803YKZ6"/>
<evidence type="ECO:0000256" key="2">
    <source>
        <dbReference type="ARBA" id="ARBA00022723"/>
    </source>
</evidence>
<accession>A0A803YKZ6</accession>
<dbReference type="GO" id="GO:0046872">
    <property type="term" value="F:metal ion binding"/>
    <property type="evidence" value="ECO:0007669"/>
    <property type="project" value="UniProtKB-UniRule"/>
</dbReference>
<evidence type="ECO:0000313" key="8">
    <source>
        <dbReference type="Proteomes" id="UP000001645"/>
    </source>
</evidence>
<dbReference type="GeneTree" id="ENSGT00940000155584"/>
<reference evidence="7 8" key="1">
    <citation type="journal article" date="2010" name="PLoS Biol.">
        <title>Multi-platform next-generation sequencing of the domestic turkey (Meleagris gallopavo): genome assembly and analysis.</title>
        <authorList>
            <person name="Dalloul R.A."/>
            <person name="Long J.A."/>
            <person name="Zimin A.V."/>
            <person name="Aslam L."/>
            <person name="Beal K."/>
            <person name="Blomberg L.A."/>
            <person name="Bouffard P."/>
            <person name="Burt D.W."/>
            <person name="Crasta O."/>
            <person name="Crooijmans R.P."/>
            <person name="Cooper K."/>
            <person name="Coulombe R.A."/>
            <person name="De S."/>
            <person name="Delany M.E."/>
            <person name="Dodgson J.B."/>
            <person name="Dong J.J."/>
            <person name="Evans C."/>
            <person name="Frederickson K.M."/>
            <person name="Flicek P."/>
            <person name="Florea L."/>
            <person name="Folkerts O."/>
            <person name="Groenen M.A."/>
            <person name="Harkins T.T."/>
            <person name="Herrero J."/>
            <person name="Hoffmann S."/>
            <person name="Megens H.J."/>
            <person name="Jiang A."/>
            <person name="de Jong P."/>
            <person name="Kaiser P."/>
            <person name="Kim H."/>
            <person name="Kim K.W."/>
            <person name="Kim S."/>
            <person name="Langenberger D."/>
            <person name="Lee M.K."/>
            <person name="Lee T."/>
            <person name="Mane S."/>
            <person name="Marcais G."/>
            <person name="Marz M."/>
            <person name="McElroy A.P."/>
            <person name="Modise T."/>
            <person name="Nefedov M."/>
            <person name="Notredame C."/>
            <person name="Paton I.R."/>
            <person name="Payne W.S."/>
            <person name="Pertea G."/>
            <person name="Prickett D."/>
            <person name="Puiu D."/>
            <person name="Qioa D."/>
            <person name="Raineri E."/>
            <person name="Ruffier M."/>
            <person name="Salzberg S.L."/>
            <person name="Schatz M.C."/>
            <person name="Scheuring C."/>
            <person name="Schmidt C.J."/>
            <person name="Schroeder S."/>
            <person name="Searle S.M."/>
            <person name="Smith E.J."/>
            <person name="Smith J."/>
            <person name="Sonstegard T.S."/>
            <person name="Stadler P.F."/>
            <person name="Tafer H."/>
            <person name="Tu Z.J."/>
            <person name="Van Tassell C.P."/>
            <person name="Vilella A.J."/>
            <person name="Williams K.P."/>
            <person name="Yorke J.A."/>
            <person name="Zhang L."/>
            <person name="Zhang H.B."/>
            <person name="Zhang X."/>
            <person name="Zhang Y."/>
            <person name="Reed K.M."/>
        </authorList>
    </citation>
    <scope>NUCLEOTIDE SEQUENCE [LARGE SCALE GENOMIC DNA]</scope>
</reference>
<evidence type="ECO:0000256" key="4">
    <source>
        <dbReference type="ARBA" id="ARBA00038168"/>
    </source>
</evidence>
<dbReference type="Gene3D" id="3.10.120.10">
    <property type="entry name" value="Cytochrome b5-like heme/steroid binding domain"/>
    <property type="match status" value="1"/>
</dbReference>
<organism evidence="7 8">
    <name type="scientific">Meleagris gallopavo</name>
    <name type="common">Wild turkey</name>
    <dbReference type="NCBI Taxonomy" id="9103"/>
    <lineage>
        <taxon>Eukaryota</taxon>
        <taxon>Metazoa</taxon>
        <taxon>Chordata</taxon>
        <taxon>Craniata</taxon>
        <taxon>Vertebrata</taxon>
        <taxon>Euteleostomi</taxon>
        <taxon>Archelosauria</taxon>
        <taxon>Archosauria</taxon>
        <taxon>Dinosauria</taxon>
        <taxon>Saurischia</taxon>
        <taxon>Theropoda</taxon>
        <taxon>Coelurosauria</taxon>
        <taxon>Aves</taxon>
        <taxon>Neognathae</taxon>
        <taxon>Galloanserae</taxon>
        <taxon>Galliformes</taxon>
        <taxon>Phasianidae</taxon>
        <taxon>Meleagridinae</taxon>
        <taxon>Meleagris</taxon>
    </lineage>
</organism>
<dbReference type="InterPro" id="IPR018506">
    <property type="entry name" value="Cyt_B5_heme-BS"/>
</dbReference>
<dbReference type="SUPFAM" id="SSF55856">
    <property type="entry name" value="Cytochrome b5-like heme/steroid binding domain"/>
    <property type="match status" value="1"/>
</dbReference>
<dbReference type="GO" id="GO:0005741">
    <property type="term" value="C:mitochondrial outer membrane"/>
    <property type="evidence" value="ECO:0007669"/>
    <property type="project" value="TreeGrafter"/>
</dbReference>
<dbReference type="Proteomes" id="UP000001645">
    <property type="component" value="Chromosome 1"/>
</dbReference>
<reference evidence="7" key="3">
    <citation type="submission" date="2025-09" db="UniProtKB">
        <authorList>
            <consortium name="Ensembl"/>
        </authorList>
    </citation>
    <scope>IDENTIFICATION</scope>
</reference>
<dbReference type="InterPro" id="IPR050668">
    <property type="entry name" value="Cytochrome_b5"/>
</dbReference>